<feature type="domain" description="N-acetyltransferase" evidence="1">
    <location>
        <begin position="9"/>
        <end position="173"/>
    </location>
</feature>
<dbReference type="KEGG" id="mtr:11438861"/>
<dbReference type="SUPFAM" id="SSF55729">
    <property type="entry name" value="Acyl-CoA N-acyltransferases (Nat)"/>
    <property type="match status" value="1"/>
</dbReference>
<dbReference type="eggNOG" id="ENOG502RRQY">
    <property type="taxonomic scope" value="Eukaryota"/>
</dbReference>
<dbReference type="OrthoDB" id="630895at2759"/>
<dbReference type="PaxDb" id="3880-AES78119"/>
<protein>
    <submittedName>
        <fullName evidence="2">Acetyltransferase (GNAT) domain protein</fullName>
    </submittedName>
    <submittedName>
        <fullName evidence="3">Putative transcription regulator GNAT family</fullName>
    </submittedName>
</protein>
<reference evidence="2 5" key="1">
    <citation type="journal article" date="2011" name="Nature">
        <title>The Medicago genome provides insight into the evolution of rhizobial symbioses.</title>
        <authorList>
            <person name="Young N.D."/>
            <person name="Debelle F."/>
            <person name="Oldroyd G.E."/>
            <person name="Geurts R."/>
            <person name="Cannon S.B."/>
            <person name="Udvardi M.K."/>
            <person name="Benedito V.A."/>
            <person name="Mayer K.F."/>
            <person name="Gouzy J."/>
            <person name="Schoof H."/>
            <person name="Van de Peer Y."/>
            <person name="Proost S."/>
            <person name="Cook D.R."/>
            <person name="Meyers B.C."/>
            <person name="Spannagl M."/>
            <person name="Cheung F."/>
            <person name="De Mita S."/>
            <person name="Krishnakumar V."/>
            <person name="Gundlach H."/>
            <person name="Zhou S."/>
            <person name="Mudge J."/>
            <person name="Bharti A.K."/>
            <person name="Murray J.D."/>
            <person name="Naoumkina M.A."/>
            <person name="Rosen B."/>
            <person name="Silverstein K.A."/>
            <person name="Tang H."/>
            <person name="Rombauts S."/>
            <person name="Zhao P.X."/>
            <person name="Zhou P."/>
            <person name="Barbe V."/>
            <person name="Bardou P."/>
            <person name="Bechner M."/>
            <person name="Bellec A."/>
            <person name="Berger A."/>
            <person name="Berges H."/>
            <person name="Bidwell S."/>
            <person name="Bisseling T."/>
            <person name="Choisne N."/>
            <person name="Couloux A."/>
            <person name="Denny R."/>
            <person name="Deshpande S."/>
            <person name="Dai X."/>
            <person name="Doyle J.J."/>
            <person name="Dudez A.M."/>
            <person name="Farmer A.D."/>
            <person name="Fouteau S."/>
            <person name="Franken C."/>
            <person name="Gibelin C."/>
            <person name="Gish J."/>
            <person name="Goldstein S."/>
            <person name="Gonzalez A.J."/>
            <person name="Green P.J."/>
            <person name="Hallab A."/>
            <person name="Hartog M."/>
            <person name="Hua A."/>
            <person name="Humphray S.J."/>
            <person name="Jeong D.H."/>
            <person name="Jing Y."/>
            <person name="Jocker A."/>
            <person name="Kenton S.M."/>
            <person name="Kim D.J."/>
            <person name="Klee K."/>
            <person name="Lai H."/>
            <person name="Lang C."/>
            <person name="Lin S."/>
            <person name="Macmil S.L."/>
            <person name="Magdelenat G."/>
            <person name="Matthews L."/>
            <person name="McCorrison J."/>
            <person name="Monaghan E.L."/>
            <person name="Mun J.H."/>
            <person name="Najar F.Z."/>
            <person name="Nicholson C."/>
            <person name="Noirot C."/>
            <person name="O'Bleness M."/>
            <person name="Paule C.R."/>
            <person name="Poulain J."/>
            <person name="Prion F."/>
            <person name="Qin B."/>
            <person name="Qu C."/>
            <person name="Retzel E.F."/>
            <person name="Riddle C."/>
            <person name="Sallet E."/>
            <person name="Samain S."/>
            <person name="Samson N."/>
            <person name="Sanders I."/>
            <person name="Saurat O."/>
            <person name="Scarpelli C."/>
            <person name="Schiex T."/>
            <person name="Segurens B."/>
            <person name="Severin A.J."/>
            <person name="Sherrier D.J."/>
            <person name="Shi R."/>
            <person name="Sims S."/>
            <person name="Singer S.R."/>
            <person name="Sinharoy S."/>
            <person name="Sterck L."/>
            <person name="Viollet A."/>
            <person name="Wang B.B."/>
            <person name="Wang K."/>
            <person name="Wang M."/>
            <person name="Wang X."/>
            <person name="Warfsmann J."/>
            <person name="Weissenbach J."/>
            <person name="White D.D."/>
            <person name="White J.D."/>
            <person name="Wiley G.B."/>
            <person name="Wincker P."/>
            <person name="Xing Y."/>
            <person name="Yang L."/>
            <person name="Yao Z."/>
            <person name="Ying F."/>
            <person name="Zhai J."/>
            <person name="Zhou L."/>
            <person name="Zuber A."/>
            <person name="Denarie J."/>
            <person name="Dixon R.A."/>
            <person name="May G.D."/>
            <person name="Schwartz D.C."/>
            <person name="Rogers J."/>
            <person name="Quetier F."/>
            <person name="Town C.D."/>
            <person name="Roe B.A."/>
        </authorList>
    </citation>
    <scope>NUCLEOTIDE SEQUENCE [LARGE SCALE GENOMIC DNA]</scope>
    <source>
        <strain evidence="2">A17</strain>
        <strain evidence="4 5">cv. Jemalong A17</strain>
    </source>
</reference>
<dbReference type="PANTHER" id="PTHR46067:SF15">
    <property type="entry name" value="ACETYLTRANSFERASE (GNAT) DOMAIN PROTEIN"/>
    <property type="match status" value="1"/>
</dbReference>
<reference evidence="6" key="4">
    <citation type="journal article" date="2018" name="Nat. Plants">
        <title>Whole-genome landscape of Medicago truncatula symbiotic genes.</title>
        <authorList>
            <person name="Pecrix Y."/>
            <person name="Staton S.E."/>
            <person name="Sallet E."/>
            <person name="Lelandais-Briere C."/>
            <person name="Moreau S."/>
            <person name="Carrere S."/>
            <person name="Blein T."/>
            <person name="Jardinaud M.F."/>
            <person name="Latrasse D."/>
            <person name="Zouine M."/>
            <person name="Zahm M."/>
            <person name="Kreplak J."/>
            <person name="Mayjonade B."/>
            <person name="Satge C."/>
            <person name="Perez M."/>
            <person name="Cauet S."/>
            <person name="Marande W."/>
            <person name="Chantry-Darmon C."/>
            <person name="Lopez-Roques C."/>
            <person name="Bouchez O."/>
            <person name="Berard A."/>
            <person name="Debelle F."/>
            <person name="Munos S."/>
            <person name="Bendahmane A."/>
            <person name="Berges H."/>
            <person name="Niebel A."/>
            <person name="Buitink J."/>
            <person name="Frugier F."/>
            <person name="Benhamed M."/>
            <person name="Crespi M."/>
            <person name="Gouzy J."/>
            <person name="Gamas P."/>
        </authorList>
    </citation>
    <scope>NUCLEOTIDE SEQUENCE [LARGE SCALE GENOMIC DNA]</scope>
    <source>
        <strain evidence="6">cv. Jemalong A17</strain>
    </source>
</reference>
<reference evidence="2 5" key="2">
    <citation type="journal article" date="2014" name="BMC Genomics">
        <title>An improved genome release (version Mt4.0) for the model legume Medicago truncatula.</title>
        <authorList>
            <person name="Tang H."/>
            <person name="Krishnakumar V."/>
            <person name="Bidwell S."/>
            <person name="Rosen B."/>
            <person name="Chan A."/>
            <person name="Zhou S."/>
            <person name="Gentzbittel L."/>
            <person name="Childs K.L."/>
            <person name="Yandell M."/>
            <person name="Gundlach H."/>
            <person name="Mayer K.F."/>
            <person name="Schwartz D.C."/>
            <person name="Town C.D."/>
        </authorList>
    </citation>
    <scope>GENOME REANNOTATION</scope>
    <source>
        <strain evidence="2">A17</strain>
        <strain evidence="4 5">cv. Jemalong A17</strain>
    </source>
</reference>
<dbReference type="EnsemblPlants" id="AES78119">
    <property type="protein sequence ID" value="AES78119"/>
    <property type="gene ID" value="MTR_7g024780"/>
</dbReference>
<reference evidence="3" key="5">
    <citation type="journal article" date="2018" name="Nat. Plants">
        <title>Whole-genome landscape of Medicago truncatula symbiotic genes.</title>
        <authorList>
            <person name="Pecrix Y."/>
            <person name="Gamas P."/>
            <person name="Carrere S."/>
        </authorList>
    </citation>
    <scope>NUCLEOTIDE SEQUENCE</scope>
    <source>
        <tissue evidence="3">Leaves</tissue>
    </source>
</reference>
<dbReference type="Gramene" id="rna38965">
    <property type="protein sequence ID" value="RHN44801.1"/>
    <property type="gene ID" value="gene38965"/>
</dbReference>
<dbReference type="HOGENOM" id="CLU_013985_3_3_1"/>
<name>G7KXV4_MEDTR</name>
<proteinExistence type="predicted"/>
<dbReference type="EMBL" id="PSQE01000007">
    <property type="protein sequence ID" value="RHN44801.1"/>
    <property type="molecule type" value="Genomic_DNA"/>
</dbReference>
<evidence type="ECO:0000313" key="6">
    <source>
        <dbReference type="Proteomes" id="UP000265566"/>
    </source>
</evidence>
<evidence type="ECO:0000313" key="3">
    <source>
        <dbReference type="EMBL" id="RHN44801.1"/>
    </source>
</evidence>
<reference evidence="4" key="3">
    <citation type="submission" date="2015-04" db="UniProtKB">
        <authorList>
            <consortium name="EnsemblPlants"/>
        </authorList>
    </citation>
    <scope>IDENTIFICATION</scope>
    <source>
        <strain evidence="4">cv. Jemalong A17</strain>
    </source>
</reference>
<dbReference type="PANTHER" id="PTHR46067">
    <property type="entry name" value="ACYL-COA N-ACYLTRANSFERASES (NAT) SUPERFAMILY PROTEIN"/>
    <property type="match status" value="1"/>
</dbReference>
<sequence>MAIINPSRITIRAFKESDIDDVLLWLGDERVIEDTRLETCNSKKEALDFIKNECIYPIRQSICLDDHSIGMVWILPHANDEKYKADMGYAIGFNYWGQGIATNAVKILLSKVFHEFPDLRRLQAYTVLQNIASQRVLEKVGFHKEGMLRKVFYFKGNFVDFYIFSFLWTDEIPSVV</sequence>
<dbReference type="Proteomes" id="UP000002051">
    <property type="component" value="Unassembled WGS sequence"/>
</dbReference>
<evidence type="ECO:0000313" key="4">
    <source>
        <dbReference type="EnsemblPlants" id="AES78119"/>
    </source>
</evidence>
<evidence type="ECO:0000259" key="1">
    <source>
        <dbReference type="PROSITE" id="PS51186"/>
    </source>
</evidence>
<dbReference type="InterPro" id="IPR016181">
    <property type="entry name" value="Acyl_CoA_acyltransferase"/>
</dbReference>
<dbReference type="PROSITE" id="PS51186">
    <property type="entry name" value="GNAT"/>
    <property type="match status" value="1"/>
</dbReference>
<dbReference type="OMA" id="WHISICI"/>
<evidence type="ECO:0000313" key="5">
    <source>
        <dbReference type="Proteomes" id="UP000002051"/>
    </source>
</evidence>
<dbReference type="InterPro" id="IPR000182">
    <property type="entry name" value="GNAT_dom"/>
</dbReference>
<dbReference type="Gene3D" id="3.40.630.30">
    <property type="match status" value="1"/>
</dbReference>
<accession>G7KXV4</accession>
<dbReference type="Pfam" id="PF13302">
    <property type="entry name" value="Acetyltransf_3"/>
    <property type="match status" value="1"/>
</dbReference>
<dbReference type="AlphaFoldDB" id="G7KXV4"/>
<organism evidence="2 5">
    <name type="scientific">Medicago truncatula</name>
    <name type="common">Barrel medic</name>
    <name type="synonym">Medicago tribuloides</name>
    <dbReference type="NCBI Taxonomy" id="3880"/>
    <lineage>
        <taxon>Eukaryota</taxon>
        <taxon>Viridiplantae</taxon>
        <taxon>Streptophyta</taxon>
        <taxon>Embryophyta</taxon>
        <taxon>Tracheophyta</taxon>
        <taxon>Spermatophyta</taxon>
        <taxon>Magnoliopsida</taxon>
        <taxon>eudicotyledons</taxon>
        <taxon>Gunneridae</taxon>
        <taxon>Pentapetalae</taxon>
        <taxon>rosids</taxon>
        <taxon>fabids</taxon>
        <taxon>Fabales</taxon>
        <taxon>Fabaceae</taxon>
        <taxon>Papilionoideae</taxon>
        <taxon>50 kb inversion clade</taxon>
        <taxon>NPAAA clade</taxon>
        <taxon>Hologalegina</taxon>
        <taxon>IRL clade</taxon>
        <taxon>Trifolieae</taxon>
        <taxon>Medicago</taxon>
    </lineage>
</organism>
<evidence type="ECO:0000313" key="2">
    <source>
        <dbReference type="EMBL" id="AES78119.1"/>
    </source>
</evidence>
<dbReference type="Proteomes" id="UP000265566">
    <property type="component" value="Chromosome 7"/>
</dbReference>
<dbReference type="GO" id="GO:0016747">
    <property type="term" value="F:acyltransferase activity, transferring groups other than amino-acyl groups"/>
    <property type="evidence" value="ECO:0007669"/>
    <property type="project" value="InterPro"/>
</dbReference>
<keyword evidence="5" id="KW-1185">Reference proteome</keyword>
<dbReference type="EMBL" id="CM001223">
    <property type="protein sequence ID" value="AES78119.1"/>
    <property type="molecule type" value="Genomic_DNA"/>
</dbReference>
<gene>
    <name evidence="4" type="primary">11438861</name>
    <name evidence="2" type="ordered locus">MTR_7g024780</name>
    <name evidence="3" type="ORF">MtrunA17_Chr7g0223361</name>
</gene>